<dbReference type="OrthoDB" id="206969at2759"/>
<evidence type="ECO:0000313" key="3">
    <source>
        <dbReference type="Proteomes" id="UP000613740"/>
    </source>
</evidence>
<feature type="region of interest" description="Disordered" evidence="1">
    <location>
        <begin position="126"/>
        <end position="209"/>
    </location>
</feature>
<dbReference type="GO" id="GO:0005634">
    <property type="term" value="C:nucleus"/>
    <property type="evidence" value="ECO:0007669"/>
    <property type="project" value="TreeGrafter"/>
</dbReference>
<feature type="compositionally biased region" description="Gly residues" evidence="1">
    <location>
        <begin position="92"/>
        <end position="108"/>
    </location>
</feature>
<evidence type="ECO:0000256" key="1">
    <source>
        <dbReference type="SAM" id="MobiDB-lite"/>
    </source>
</evidence>
<feature type="region of interest" description="Disordered" evidence="1">
    <location>
        <begin position="419"/>
        <end position="440"/>
    </location>
</feature>
<dbReference type="AlphaFoldDB" id="A0A835W0D4"/>
<sequence length="440" mass="42837">MDLLGGYGSDGDGSGSDGERAAPPVPSPARKHAPTASVLGSMPPPKTVPSRAPASAATHIDGDAGVGFFSSLPRPGGGSGLASLPPPASSSLGGGGGGGPGGAAGRTAGGKRVVMLPLQRQLLAAAALDSDDEEEPAAKRFKVGTGGKSKLMDFLPPPKNDTGPIPGNLGGGLPRSSKSSGAGGSGSGVGLGSAGPGPSSAAAGAGGGASGAAGGALPSDFFSGRDAAAEAYSNEAFRVVDDEGPSPYGAYDPSAAAAGGYGGYGHPHSDAAHAAAAAAAAAAYYSAQQQDVYGPGPGAARSKHAAAALAAGVDEGASADLLEEALRAEQERAAKRGGGGGGKAGVFGPGVKVVEVKAKDLTAMDPAAREAAKTAQDALGSEYAMALRRSAAPFEGSKLAKRKHQIGTLLFNARMQELDQMEKRTSGQKSKAETAAKYGW</sequence>
<feature type="compositionally biased region" description="Gly residues" evidence="1">
    <location>
        <begin position="181"/>
        <end position="195"/>
    </location>
</feature>
<dbReference type="InterPro" id="IPR018800">
    <property type="entry name" value="PRCC"/>
</dbReference>
<keyword evidence="3" id="KW-1185">Reference proteome</keyword>
<reference evidence="2" key="1">
    <citation type="journal article" date="2020" name="bioRxiv">
        <title>Comparative genomics of Chlamydomonas.</title>
        <authorList>
            <person name="Craig R.J."/>
            <person name="Hasan A.R."/>
            <person name="Ness R.W."/>
            <person name="Keightley P.D."/>
        </authorList>
    </citation>
    <scope>NUCLEOTIDE SEQUENCE</scope>
    <source>
        <strain evidence="2">CCAP 11/173</strain>
    </source>
</reference>
<evidence type="ECO:0008006" key="4">
    <source>
        <dbReference type="Google" id="ProtNLM"/>
    </source>
</evidence>
<feature type="compositionally biased region" description="Basic and acidic residues" evidence="1">
    <location>
        <begin position="419"/>
        <end position="434"/>
    </location>
</feature>
<evidence type="ECO:0000313" key="2">
    <source>
        <dbReference type="EMBL" id="KAG2432359.1"/>
    </source>
</evidence>
<protein>
    <recommendedName>
        <fullName evidence="4">Proline-rich protein PRCC</fullName>
    </recommendedName>
</protein>
<feature type="compositionally biased region" description="Gly residues" evidence="1">
    <location>
        <begin position="1"/>
        <end position="16"/>
    </location>
</feature>
<feature type="region of interest" description="Disordered" evidence="1">
    <location>
        <begin position="1"/>
        <end position="108"/>
    </location>
</feature>
<proteinExistence type="predicted"/>
<dbReference type="PANTHER" id="PTHR13621">
    <property type="entry name" value="PROLINE-RICH PROTEIN PRCC"/>
    <property type="match status" value="1"/>
</dbReference>
<accession>A0A835W0D4</accession>
<gene>
    <name evidence="2" type="ORF">HYH02_012932</name>
</gene>
<dbReference type="EMBL" id="JAEHOD010000067">
    <property type="protein sequence ID" value="KAG2432359.1"/>
    <property type="molecule type" value="Genomic_DNA"/>
</dbReference>
<name>A0A835W0D4_9CHLO</name>
<dbReference type="PANTHER" id="PTHR13621:SF2">
    <property type="entry name" value="PROLINE-RICH PROTEIN PRCC"/>
    <property type="match status" value="1"/>
</dbReference>
<organism evidence="2 3">
    <name type="scientific">Chlamydomonas schloesseri</name>
    <dbReference type="NCBI Taxonomy" id="2026947"/>
    <lineage>
        <taxon>Eukaryota</taxon>
        <taxon>Viridiplantae</taxon>
        <taxon>Chlorophyta</taxon>
        <taxon>core chlorophytes</taxon>
        <taxon>Chlorophyceae</taxon>
        <taxon>CS clade</taxon>
        <taxon>Chlamydomonadales</taxon>
        <taxon>Chlamydomonadaceae</taxon>
        <taxon>Chlamydomonas</taxon>
    </lineage>
</organism>
<comment type="caution">
    <text evidence="2">The sequence shown here is derived from an EMBL/GenBank/DDBJ whole genome shotgun (WGS) entry which is preliminary data.</text>
</comment>
<dbReference type="Pfam" id="PF10253">
    <property type="entry name" value="PRCC"/>
    <property type="match status" value="1"/>
</dbReference>
<dbReference type="Proteomes" id="UP000613740">
    <property type="component" value="Unassembled WGS sequence"/>
</dbReference>